<dbReference type="Gene3D" id="2.10.90.10">
    <property type="entry name" value="Cystine-knot cytokines"/>
    <property type="match status" value="1"/>
</dbReference>
<sequence length="212" mass="24290">MRFQLISTPWLLDGALLRRFSPLQERLRRSEKTNSGSSECFAKYSGVDHHKSYADWQSNNNATHYSPISPEYREALRPIDTDNIEHGVAVTSGGDQCREGRLDFANAEMPVRDRALCNFDYVTNYNPKRMPALLTEVKCTCEHTPRLMSGNRVFECEPLRYNVRVLLFDESCDRYRESIETISLACLPVVQAKARAEATFEHVQPLNAIVEQ</sequence>
<dbReference type="Proteomes" id="UP000887566">
    <property type="component" value="Unplaced"/>
</dbReference>
<evidence type="ECO:0000256" key="3">
    <source>
        <dbReference type="ARBA" id="ARBA00022525"/>
    </source>
</evidence>
<organism evidence="5 6">
    <name type="scientific">Plectus sambesii</name>
    <dbReference type="NCBI Taxonomy" id="2011161"/>
    <lineage>
        <taxon>Eukaryota</taxon>
        <taxon>Metazoa</taxon>
        <taxon>Ecdysozoa</taxon>
        <taxon>Nematoda</taxon>
        <taxon>Chromadorea</taxon>
        <taxon>Plectida</taxon>
        <taxon>Plectina</taxon>
        <taxon>Plectoidea</taxon>
        <taxon>Plectidae</taxon>
        <taxon>Plectus</taxon>
    </lineage>
</organism>
<dbReference type="GO" id="GO:0005125">
    <property type="term" value="F:cytokine activity"/>
    <property type="evidence" value="ECO:0007669"/>
    <property type="project" value="InterPro"/>
</dbReference>
<evidence type="ECO:0000313" key="6">
    <source>
        <dbReference type="WBParaSite" id="PSAMB.scaffold10432size4090.g33306.t1"/>
    </source>
</evidence>
<evidence type="ECO:0000256" key="4">
    <source>
        <dbReference type="ARBA" id="ARBA00022729"/>
    </source>
</evidence>
<evidence type="ECO:0000256" key="1">
    <source>
        <dbReference type="ARBA" id="ARBA00004613"/>
    </source>
</evidence>
<keyword evidence="3" id="KW-0964">Secreted</keyword>
<dbReference type="Pfam" id="PF06083">
    <property type="entry name" value="IL17"/>
    <property type="match status" value="1"/>
</dbReference>
<comment type="subcellular location">
    <subcellularLocation>
        <location evidence="1">Secreted</location>
    </subcellularLocation>
</comment>
<comment type="similarity">
    <text evidence="2">Belongs to the IL-17 family.</text>
</comment>
<name>A0A914UK19_9BILA</name>
<dbReference type="InterPro" id="IPR029034">
    <property type="entry name" value="Cystine-knot_cytokine"/>
</dbReference>
<protein>
    <submittedName>
        <fullName evidence="6">YqaJ viral recombinase domain-containing protein</fullName>
    </submittedName>
</protein>
<reference evidence="6" key="1">
    <citation type="submission" date="2022-11" db="UniProtKB">
        <authorList>
            <consortium name="WormBaseParasite"/>
        </authorList>
    </citation>
    <scope>IDENTIFICATION</scope>
</reference>
<proteinExistence type="inferred from homology"/>
<dbReference type="WBParaSite" id="PSAMB.scaffold10432size4090.g33306.t1">
    <property type="protein sequence ID" value="PSAMB.scaffold10432size4090.g33306.t1"/>
    <property type="gene ID" value="PSAMB.scaffold10432size4090.g33306"/>
</dbReference>
<evidence type="ECO:0000256" key="2">
    <source>
        <dbReference type="ARBA" id="ARBA00007236"/>
    </source>
</evidence>
<dbReference type="SUPFAM" id="SSF57501">
    <property type="entry name" value="Cystine-knot cytokines"/>
    <property type="match status" value="1"/>
</dbReference>
<evidence type="ECO:0000313" key="5">
    <source>
        <dbReference type="Proteomes" id="UP000887566"/>
    </source>
</evidence>
<keyword evidence="4" id="KW-0732">Signal</keyword>
<keyword evidence="5" id="KW-1185">Reference proteome</keyword>
<accession>A0A914UK19</accession>
<dbReference type="GO" id="GO:0005576">
    <property type="term" value="C:extracellular region"/>
    <property type="evidence" value="ECO:0007669"/>
    <property type="project" value="UniProtKB-SubCell"/>
</dbReference>
<dbReference type="InterPro" id="IPR010345">
    <property type="entry name" value="IL-17_fam"/>
</dbReference>
<dbReference type="AlphaFoldDB" id="A0A914UK19"/>